<accession>A0AA37SUJ1</accession>
<reference evidence="1" key="1">
    <citation type="journal article" date="2014" name="Int. J. Syst. Evol. Microbiol.">
        <title>Complete genome sequence of Corynebacterium casei LMG S-19264T (=DSM 44701T), isolated from a smear-ripened cheese.</title>
        <authorList>
            <consortium name="US DOE Joint Genome Institute (JGI-PGF)"/>
            <person name="Walter F."/>
            <person name="Albersmeier A."/>
            <person name="Kalinowski J."/>
            <person name="Ruckert C."/>
        </authorList>
    </citation>
    <scope>NUCLEOTIDE SEQUENCE</scope>
    <source>
        <strain evidence="1">NBRC 110023</strain>
    </source>
</reference>
<evidence type="ECO:0000313" key="2">
    <source>
        <dbReference type="Proteomes" id="UP001156601"/>
    </source>
</evidence>
<gene>
    <name evidence="1" type="ORF">GCM10007852_02350</name>
</gene>
<dbReference type="InterPro" id="IPR013783">
    <property type="entry name" value="Ig-like_fold"/>
</dbReference>
<sequence length="823" mass="91858">MLMLSMLKNRHFPAFSGTRAAVTVIMIFILNGFAGAVRADVVLLGDNSPWGNVKDGDFDLVPGWAVHDSPHWRVNETLSKGEQKAGVAKNVFTTRGKTLTVVESYALNSADYPTFYDKDTLSWHIALKAEHKSEASVSLSLMFGDREVILSAPRALNGGPAPLSSFSGTYKMTKADVNSPTPVFRVYVNATAGVSVFIHNVDIKVLDKGLPAPQNIQVSSKDGSNLLQWKSKTGNTPVNIYRKAQFNKNYTKIGNTKTTRFEDTSVISGVEYKYVLTYLHNLKESNASAALSHRQTDNQAPTAPKTLSISPLNTEIELSWNKTDNDTAYYQVFRKNSAFSGYILLADNIRQNKFVDLIPTKEELNDYKVRAVDYSGNTSKMSDVISAQVKAVNGAAFSDLIKPMPILSSLRSDLWGADNVLPRDPHNGMEHPDWSYWGGNPVLDDDGKYHMQVVRWPENALRGHWEWSDSTVAHVVSDHPVGPYSVVKDTAYDYANGKGHNADIILMNDGSYLLYSLINWKPTLLKSKSMNGPWELVGEMTIEYDANALGDEREYQVQRNLSGVQLDDGSMLFVSKFGRMIKSDSLLGPYKVLTDVINNNETIPEWYRKSNYEDPVMWRDDVQFHMIINAFLDYRAIYLRSKDGIHWQFETGIAYTPTSTVYEDGTRTHWYKLERPHVLQDKFGRATHLSLAAIDTVKRQDFANDKHSSKNLIIPLTVTKRIEILGTEMTGDGDSIVSLLIKQEKGFNPENDINVDTLQFGASQKVNFGNGASAVGLRQHDDGLVLLFNKDDLGLDDSNFTAKLIGRTSDGELLVGYAALHDE</sequence>
<dbReference type="Gene3D" id="2.115.10.20">
    <property type="entry name" value="Glycosyl hydrolase domain, family 43"/>
    <property type="match status" value="1"/>
</dbReference>
<dbReference type="Gene3D" id="2.60.40.10">
    <property type="entry name" value="Immunoglobulins"/>
    <property type="match status" value="2"/>
</dbReference>
<dbReference type="CDD" id="cd08994">
    <property type="entry name" value="GH43_62_32_68_117_130-like"/>
    <property type="match status" value="1"/>
</dbReference>
<dbReference type="InterPro" id="IPR023296">
    <property type="entry name" value="Glyco_hydro_beta-prop_sf"/>
</dbReference>
<dbReference type="EMBL" id="BSOT01000002">
    <property type="protein sequence ID" value="GLR69327.1"/>
    <property type="molecule type" value="Genomic_DNA"/>
</dbReference>
<proteinExistence type="predicted"/>
<organism evidence="1 2">
    <name type="scientific">Agaribacter marinus</name>
    <dbReference type="NCBI Taxonomy" id="1431249"/>
    <lineage>
        <taxon>Bacteria</taxon>
        <taxon>Pseudomonadati</taxon>
        <taxon>Pseudomonadota</taxon>
        <taxon>Gammaproteobacteria</taxon>
        <taxon>Alteromonadales</taxon>
        <taxon>Alteromonadaceae</taxon>
        <taxon>Agaribacter</taxon>
    </lineage>
</organism>
<dbReference type="AlphaFoldDB" id="A0AA37SUJ1"/>
<dbReference type="RefSeq" id="WP_284215657.1">
    <property type="nucleotide sequence ID" value="NZ_BSOT01000002.1"/>
</dbReference>
<dbReference type="SUPFAM" id="SSF75005">
    <property type="entry name" value="Arabinanase/levansucrase/invertase"/>
    <property type="match status" value="2"/>
</dbReference>
<reference evidence="1" key="2">
    <citation type="submission" date="2023-01" db="EMBL/GenBank/DDBJ databases">
        <title>Draft genome sequence of Agaribacter marinus strain NBRC 110023.</title>
        <authorList>
            <person name="Sun Q."/>
            <person name="Mori K."/>
        </authorList>
    </citation>
    <scope>NUCLEOTIDE SEQUENCE</scope>
    <source>
        <strain evidence="1">NBRC 110023</strain>
    </source>
</reference>
<keyword evidence="2" id="KW-1185">Reference proteome</keyword>
<name>A0AA37SUJ1_9ALTE</name>
<comment type="caution">
    <text evidence="1">The sequence shown here is derived from an EMBL/GenBank/DDBJ whole genome shotgun (WGS) entry which is preliminary data.</text>
</comment>
<protein>
    <submittedName>
        <fullName evidence="1">Uncharacterized protein</fullName>
    </submittedName>
</protein>
<evidence type="ECO:0000313" key="1">
    <source>
        <dbReference type="EMBL" id="GLR69327.1"/>
    </source>
</evidence>
<dbReference type="Proteomes" id="UP001156601">
    <property type="component" value="Unassembled WGS sequence"/>
</dbReference>